<reference evidence="5 6" key="1">
    <citation type="journal article" date="2014" name="BMC Genomics">
        <title>Comparison of environmental and isolate Sulfobacillus genomes reveals diverse carbon, sulfur, nitrogen, and hydrogen metabolisms.</title>
        <authorList>
            <person name="Justice N.B."/>
            <person name="Norman A."/>
            <person name="Brown C.T."/>
            <person name="Singh A."/>
            <person name="Thomas B.C."/>
            <person name="Banfield J.F."/>
        </authorList>
    </citation>
    <scope>NUCLEOTIDE SEQUENCE [LARGE SCALE GENOMIC DNA]</scope>
    <source>
        <strain evidence="5">AMDSBA1</strain>
    </source>
</reference>
<dbReference type="Proteomes" id="UP000242699">
    <property type="component" value="Unassembled WGS sequence"/>
</dbReference>
<dbReference type="GO" id="GO:0005737">
    <property type="term" value="C:cytoplasm"/>
    <property type="evidence" value="ECO:0007669"/>
    <property type="project" value="UniProtKB-SubCell"/>
</dbReference>
<evidence type="ECO:0000256" key="2">
    <source>
        <dbReference type="ARBA" id="ARBA00023186"/>
    </source>
</evidence>
<dbReference type="Pfam" id="PF01774">
    <property type="entry name" value="UreD"/>
    <property type="match status" value="1"/>
</dbReference>
<dbReference type="AlphaFoldDB" id="A0A2T2X0K3"/>
<comment type="similarity">
    <text evidence="1 3">Belongs to the UreD family.</text>
</comment>
<keyword evidence="2 3" id="KW-0143">Chaperone</keyword>
<feature type="region of interest" description="Disordered" evidence="4">
    <location>
        <begin position="259"/>
        <end position="297"/>
    </location>
</feature>
<dbReference type="PANTHER" id="PTHR33643:SF1">
    <property type="entry name" value="UREASE ACCESSORY PROTEIN D"/>
    <property type="match status" value="1"/>
</dbReference>
<dbReference type="PANTHER" id="PTHR33643">
    <property type="entry name" value="UREASE ACCESSORY PROTEIN D"/>
    <property type="match status" value="1"/>
</dbReference>
<proteinExistence type="inferred from homology"/>
<comment type="caution">
    <text evidence="5">The sequence shown here is derived from an EMBL/GenBank/DDBJ whole genome shotgun (WGS) entry which is preliminary data.</text>
</comment>
<organism evidence="5 6">
    <name type="scientific">Sulfobacillus benefaciens</name>
    <dbReference type="NCBI Taxonomy" id="453960"/>
    <lineage>
        <taxon>Bacteria</taxon>
        <taxon>Bacillati</taxon>
        <taxon>Bacillota</taxon>
        <taxon>Clostridia</taxon>
        <taxon>Eubacteriales</taxon>
        <taxon>Clostridiales Family XVII. Incertae Sedis</taxon>
        <taxon>Sulfobacillus</taxon>
    </lineage>
</organism>
<dbReference type="InterPro" id="IPR002669">
    <property type="entry name" value="UreD"/>
</dbReference>
<sequence>MKKQRIRVYPNRIETYFEPPLQLFVLKETPPFHVMSAEFAGVLEGDRFETEIIVEPGAYVLLSTREASKLMSMPAQGARHDWRIVLRANAQLVSLPHEIIPFAQSDFTQSVHCELEPGASLVWGEVVIAGRLARHEYFQFRHFHSRLTITPTDSSIPLYHDNLCLKPGQSGLRHGEDNWGSFGAWGSLVAIRNDATRDGFTSPPLEYALDIRSRPYSFEGKKEGEQQLAGNPVRRQYQGLSALQGGFIWRMMADQPEDIHDRMRERAKDAESQKFPAPETFPAPKAREKLSVSAAFG</sequence>
<keyword evidence="3" id="KW-0996">Nickel insertion</keyword>
<evidence type="ECO:0000313" key="5">
    <source>
        <dbReference type="EMBL" id="PSR28006.1"/>
    </source>
</evidence>
<evidence type="ECO:0000256" key="1">
    <source>
        <dbReference type="ARBA" id="ARBA00007177"/>
    </source>
</evidence>
<comment type="subcellular location">
    <subcellularLocation>
        <location evidence="3">Cytoplasm</location>
    </subcellularLocation>
</comment>
<accession>A0A2T2X0K3</accession>
<keyword evidence="3" id="KW-0963">Cytoplasm</keyword>
<evidence type="ECO:0000256" key="4">
    <source>
        <dbReference type="SAM" id="MobiDB-lite"/>
    </source>
</evidence>
<dbReference type="HAMAP" id="MF_01384">
    <property type="entry name" value="UreD"/>
    <property type="match status" value="1"/>
</dbReference>
<evidence type="ECO:0000313" key="6">
    <source>
        <dbReference type="Proteomes" id="UP000242699"/>
    </source>
</evidence>
<comment type="function">
    <text evidence="3">Required for maturation of urease via the functional incorporation of the urease nickel metallocenter.</text>
</comment>
<comment type="subunit">
    <text evidence="3">UreD, UreF and UreG form a complex that acts as a GTP-hydrolysis-dependent molecular chaperone, activating the urease apoprotein by helping to assemble the nickel containing metallocenter of UreC. The UreE protein probably delivers the nickel.</text>
</comment>
<feature type="compositionally biased region" description="Basic and acidic residues" evidence="4">
    <location>
        <begin position="259"/>
        <end position="272"/>
    </location>
</feature>
<dbReference type="EMBL" id="PXYT01000022">
    <property type="protein sequence ID" value="PSR28006.1"/>
    <property type="molecule type" value="Genomic_DNA"/>
</dbReference>
<name>A0A2T2X0K3_9FIRM</name>
<dbReference type="GO" id="GO:0016151">
    <property type="term" value="F:nickel cation binding"/>
    <property type="evidence" value="ECO:0007669"/>
    <property type="project" value="UniProtKB-UniRule"/>
</dbReference>
<evidence type="ECO:0000256" key="3">
    <source>
        <dbReference type="HAMAP-Rule" id="MF_01384"/>
    </source>
</evidence>
<gene>
    <name evidence="3" type="primary">ureD</name>
    <name evidence="5" type="ORF">C7B43_10640</name>
</gene>
<protein>
    <recommendedName>
        <fullName evidence="3">Urease accessory protein UreD</fullName>
    </recommendedName>
</protein>